<dbReference type="InterPro" id="IPR011990">
    <property type="entry name" value="TPR-like_helical_dom_sf"/>
</dbReference>
<gene>
    <name evidence="1" type="ORF">METZ01_LOCUS2974</name>
</gene>
<sequence length="435" mass="50036">MRFLLKFTTAYFFRFSFITSLLYVFLLLSGCAVNQIYYQTPPSAKALTTDINTIYVDRFKGEQSVLFSKILTYQINQQPLLKSLAVIPEKDDPNAAVLSVEVRRYGVHDTEEIIQQTHITLVEHKVLQDNPAGLNTIKRVFEFDEKPYQERLINRTLDLEISFKIINAAGDKTLYLNTENASLKQSYRGEEDILLIPDSLDEMARLAQLLMQKFLDRINPEPQERVIALEKGSSPVPWTFGMLDFGHSRIIRSNHFASGMRYDLALKGWNYVLFEPRSVPETERFFFTDDVFSRLKRAGLPHTTLQPLLEVHGKSFDQDEINIILLGLIPNQDFERYAQIIKSHARVSQNIDRLNLATAHYNLGVVYQLRSELGLAEYHFAQANAYNPHEKYSLAWTDLQHLKGDYNPLDELMDRTIESASKLNPPEGALLQPTN</sequence>
<evidence type="ECO:0000313" key="1">
    <source>
        <dbReference type="EMBL" id="SUZ50120.1"/>
    </source>
</evidence>
<evidence type="ECO:0008006" key="2">
    <source>
        <dbReference type="Google" id="ProtNLM"/>
    </source>
</evidence>
<protein>
    <recommendedName>
        <fullName evidence="2">Tetratricopeptide repeat protein</fullName>
    </recommendedName>
</protein>
<dbReference type="PROSITE" id="PS51257">
    <property type="entry name" value="PROKAR_LIPOPROTEIN"/>
    <property type="match status" value="1"/>
</dbReference>
<organism evidence="1">
    <name type="scientific">marine metagenome</name>
    <dbReference type="NCBI Taxonomy" id="408172"/>
    <lineage>
        <taxon>unclassified sequences</taxon>
        <taxon>metagenomes</taxon>
        <taxon>ecological metagenomes</taxon>
    </lineage>
</organism>
<name>A0A381N662_9ZZZZ</name>
<dbReference type="AlphaFoldDB" id="A0A381N662"/>
<dbReference type="InterPro" id="IPR019734">
    <property type="entry name" value="TPR_rpt"/>
</dbReference>
<dbReference type="Gene3D" id="1.25.40.10">
    <property type="entry name" value="Tetratricopeptide repeat domain"/>
    <property type="match status" value="1"/>
</dbReference>
<accession>A0A381N662</accession>
<dbReference type="PROSITE" id="PS50005">
    <property type="entry name" value="TPR"/>
    <property type="match status" value="1"/>
</dbReference>
<reference evidence="1" key="1">
    <citation type="submission" date="2018-05" db="EMBL/GenBank/DDBJ databases">
        <authorList>
            <person name="Lanie J.A."/>
            <person name="Ng W.-L."/>
            <person name="Kazmierczak K.M."/>
            <person name="Andrzejewski T.M."/>
            <person name="Davidsen T.M."/>
            <person name="Wayne K.J."/>
            <person name="Tettelin H."/>
            <person name="Glass J.I."/>
            <person name="Rusch D."/>
            <person name="Podicherti R."/>
            <person name="Tsui H.-C.T."/>
            <person name="Winkler M.E."/>
        </authorList>
    </citation>
    <scope>NUCLEOTIDE SEQUENCE</scope>
</reference>
<proteinExistence type="predicted"/>
<dbReference type="EMBL" id="UINC01000154">
    <property type="protein sequence ID" value="SUZ50120.1"/>
    <property type="molecule type" value="Genomic_DNA"/>
</dbReference>